<dbReference type="AlphaFoldDB" id="A0A4Y3WVW2"/>
<dbReference type="InterPro" id="IPR002514">
    <property type="entry name" value="Transposase_8"/>
</dbReference>
<keyword evidence="1" id="KW-0175">Coiled coil</keyword>
<feature type="coiled-coil region" evidence="1">
    <location>
        <begin position="59"/>
        <end position="86"/>
    </location>
</feature>
<dbReference type="InterPro" id="IPR017970">
    <property type="entry name" value="Homeobox_CS"/>
</dbReference>
<dbReference type="RefSeq" id="WP_098956241.1">
    <property type="nucleotide sequence ID" value="NZ_BAAARZ010000109.1"/>
</dbReference>
<dbReference type="EMBL" id="BJNG01000070">
    <property type="protein sequence ID" value="GEC22933.1"/>
    <property type="molecule type" value="Genomic_DNA"/>
</dbReference>
<dbReference type="Proteomes" id="UP000320338">
    <property type="component" value="Unassembled WGS sequence"/>
</dbReference>
<evidence type="ECO:0000256" key="1">
    <source>
        <dbReference type="SAM" id="Coils"/>
    </source>
</evidence>
<dbReference type="OrthoDB" id="52928at2"/>
<dbReference type="GO" id="GO:0000981">
    <property type="term" value="F:DNA-binding transcription factor activity, RNA polymerase II-specific"/>
    <property type="evidence" value="ECO:0007669"/>
    <property type="project" value="InterPro"/>
</dbReference>
<dbReference type="PANTHER" id="PTHR33215">
    <property type="entry name" value="PROTEIN DISTAL ANTENNA"/>
    <property type="match status" value="1"/>
</dbReference>
<evidence type="ECO:0000313" key="2">
    <source>
        <dbReference type="EMBL" id="GEC22933.1"/>
    </source>
</evidence>
<comment type="caution">
    <text evidence="2">The sequence shown here is derived from an EMBL/GenBank/DDBJ whole genome shotgun (WGS) entry which is preliminary data.</text>
</comment>
<organism evidence="2 3">
    <name type="scientific">Pseudonocardia hydrocarbonoxydans</name>
    <dbReference type="NCBI Taxonomy" id="76726"/>
    <lineage>
        <taxon>Bacteria</taxon>
        <taxon>Bacillati</taxon>
        <taxon>Actinomycetota</taxon>
        <taxon>Actinomycetes</taxon>
        <taxon>Pseudonocardiales</taxon>
        <taxon>Pseudonocardiaceae</taxon>
        <taxon>Pseudonocardia</taxon>
    </lineage>
</organism>
<sequence length="96" mass="11187">MGRRSKYPEEFRRNAAKLALDGGRSIRDVARELGVNHETLRNWVEALRRERRDGPAAVSGEERAELARLRRRVAELELEKEVLRKAAVFFARETDR</sequence>
<dbReference type="GO" id="GO:0006313">
    <property type="term" value="P:DNA transposition"/>
    <property type="evidence" value="ECO:0007669"/>
    <property type="project" value="InterPro"/>
</dbReference>
<reference evidence="2 3" key="1">
    <citation type="submission" date="2019-06" db="EMBL/GenBank/DDBJ databases">
        <title>Whole genome shotgun sequence of Pseudonocardia hydrocarbonoxydans NBRC 14498.</title>
        <authorList>
            <person name="Hosoyama A."/>
            <person name="Uohara A."/>
            <person name="Ohji S."/>
            <person name="Ichikawa N."/>
        </authorList>
    </citation>
    <scope>NUCLEOTIDE SEQUENCE [LARGE SCALE GENOMIC DNA]</scope>
    <source>
        <strain evidence="2 3">NBRC 14498</strain>
    </source>
</reference>
<accession>A0A4Y3WVW2</accession>
<dbReference type="InterPro" id="IPR009057">
    <property type="entry name" value="Homeodomain-like_sf"/>
</dbReference>
<dbReference type="PROSITE" id="PS00027">
    <property type="entry name" value="HOMEOBOX_1"/>
    <property type="match status" value="1"/>
</dbReference>
<dbReference type="Pfam" id="PF01527">
    <property type="entry name" value="HTH_Tnp_1"/>
    <property type="match status" value="1"/>
</dbReference>
<protein>
    <submittedName>
        <fullName evidence="2">Transposase</fullName>
    </submittedName>
</protein>
<keyword evidence="3" id="KW-1185">Reference proteome</keyword>
<dbReference type="PANTHER" id="PTHR33215:SF13">
    <property type="entry name" value="PROTEIN DISTAL ANTENNA"/>
    <property type="match status" value="1"/>
</dbReference>
<evidence type="ECO:0000313" key="3">
    <source>
        <dbReference type="Proteomes" id="UP000320338"/>
    </source>
</evidence>
<dbReference type="GO" id="GO:0003677">
    <property type="term" value="F:DNA binding"/>
    <property type="evidence" value="ECO:0007669"/>
    <property type="project" value="InterPro"/>
</dbReference>
<proteinExistence type="predicted"/>
<name>A0A4Y3WVW2_9PSEU</name>
<gene>
    <name evidence="2" type="ORF">PHY01_52160</name>
</gene>
<dbReference type="SUPFAM" id="SSF46689">
    <property type="entry name" value="Homeodomain-like"/>
    <property type="match status" value="1"/>
</dbReference>
<dbReference type="GO" id="GO:0004803">
    <property type="term" value="F:transposase activity"/>
    <property type="evidence" value="ECO:0007669"/>
    <property type="project" value="InterPro"/>
</dbReference>
<dbReference type="Gene3D" id="1.10.10.60">
    <property type="entry name" value="Homeodomain-like"/>
    <property type="match status" value="1"/>
</dbReference>
<dbReference type="InterPro" id="IPR051839">
    <property type="entry name" value="RD_transcriptional_regulator"/>
</dbReference>